<proteinExistence type="inferred from homology"/>
<dbReference type="SUPFAM" id="SSF117143">
    <property type="entry name" value="Flagellar hook protein flgE"/>
    <property type="match status" value="1"/>
</dbReference>
<feature type="domain" description="Flagellar hook protein FlgE/F/G-like D1" evidence="4">
    <location>
        <begin position="94"/>
        <end position="156"/>
    </location>
</feature>
<accession>A0ABM6RU23</accession>
<dbReference type="Pfam" id="PF22692">
    <property type="entry name" value="LlgE_F_G_D1"/>
    <property type="match status" value="1"/>
</dbReference>
<reference evidence="5 6" key="1">
    <citation type="journal article" date="2019" name="Sci. Rep.">
        <title>Sulfobacillus thermotolerans: new insights into resistance and metabolic capacities of acidophilic chemolithotrophs.</title>
        <authorList>
            <person name="Panyushkina A.E."/>
            <person name="Babenko V.V."/>
            <person name="Nikitina A.S."/>
            <person name="Selezneva O.V."/>
            <person name="Tsaplina I.A."/>
            <person name="Letarova M.A."/>
            <person name="Kostryukova E.S."/>
            <person name="Letarov A.V."/>
        </authorList>
    </citation>
    <scope>NUCLEOTIDE SEQUENCE [LARGE SCALE GENOMIC DNA]</scope>
    <source>
        <strain evidence="5 6">Kr1</strain>
    </source>
</reference>
<evidence type="ECO:0008006" key="7">
    <source>
        <dbReference type="Google" id="ProtNLM"/>
    </source>
</evidence>
<evidence type="ECO:0000256" key="2">
    <source>
        <dbReference type="RuleBase" id="RU362116"/>
    </source>
</evidence>
<dbReference type="NCBIfam" id="TIGR03506">
    <property type="entry name" value="FlgEFG_subfam"/>
    <property type="match status" value="2"/>
</dbReference>
<feature type="domain" description="Flagellar basal-body/hook protein C-terminal" evidence="3">
    <location>
        <begin position="212"/>
        <end position="255"/>
    </location>
</feature>
<evidence type="ECO:0000313" key="5">
    <source>
        <dbReference type="EMBL" id="AUW94963.1"/>
    </source>
</evidence>
<evidence type="ECO:0000259" key="4">
    <source>
        <dbReference type="Pfam" id="PF22692"/>
    </source>
</evidence>
<dbReference type="EMBL" id="CP019454">
    <property type="protein sequence ID" value="AUW94963.1"/>
    <property type="molecule type" value="Genomic_DNA"/>
</dbReference>
<dbReference type="InterPro" id="IPR053967">
    <property type="entry name" value="LlgE_F_G-like_D1"/>
</dbReference>
<dbReference type="PANTHER" id="PTHR30435">
    <property type="entry name" value="FLAGELLAR PROTEIN"/>
    <property type="match status" value="1"/>
</dbReference>
<protein>
    <recommendedName>
        <fullName evidence="7">Flagellar basal body protein</fullName>
    </recommendedName>
</protein>
<dbReference type="Pfam" id="PF06429">
    <property type="entry name" value="Flg_bbr_C"/>
    <property type="match status" value="1"/>
</dbReference>
<gene>
    <name evidence="5" type="ORF">BXT84_14200</name>
</gene>
<comment type="subcellular location">
    <subcellularLocation>
        <location evidence="2">Bacterial flagellum basal body</location>
    </subcellularLocation>
</comment>
<evidence type="ECO:0000256" key="1">
    <source>
        <dbReference type="ARBA" id="ARBA00009677"/>
    </source>
</evidence>
<keyword evidence="6" id="KW-1185">Reference proteome</keyword>
<evidence type="ECO:0000313" key="6">
    <source>
        <dbReference type="Proteomes" id="UP000325292"/>
    </source>
</evidence>
<dbReference type="InterPro" id="IPR020013">
    <property type="entry name" value="Flagellar_FlgE/F/G"/>
</dbReference>
<keyword evidence="2" id="KW-0975">Bacterial flagellum</keyword>
<sequence length="258" mass="26187">MFSVLHAAQSGIEVSNLWLNAIASNVANNQTPGYGERLTAFSNGPNVVSRAAGRMVGSQTVQPELGYTAGAFMSQDVALFGTQMMSSSNPHDVAINGSGFFQVKTANGTVAYTRDGSLQEDGQGQLTLPGGSLLDPPVTVPPGQQWAIAPNGTVMAGPAGQPLKAIGKISLALFANPEGLISVGHNLYQASLASGPAILAAPGTQGAGTLEDGALNGSGVSLASQLVDMIVAQTAYSASAKVMSVQETLSRGLTQITT</sequence>
<comment type="similarity">
    <text evidence="1 2">Belongs to the flagella basal body rod proteins family.</text>
</comment>
<dbReference type="PANTHER" id="PTHR30435:SF19">
    <property type="entry name" value="FLAGELLAR BASAL-BODY ROD PROTEIN FLGG"/>
    <property type="match status" value="1"/>
</dbReference>
<name>A0ABM6RU23_9FIRM</name>
<organism evidence="5 6">
    <name type="scientific">Sulfobacillus thermotolerans</name>
    <dbReference type="NCBI Taxonomy" id="338644"/>
    <lineage>
        <taxon>Bacteria</taxon>
        <taxon>Bacillati</taxon>
        <taxon>Bacillota</taxon>
        <taxon>Clostridia</taxon>
        <taxon>Eubacteriales</taxon>
        <taxon>Clostridiales Family XVII. Incertae Sedis</taxon>
        <taxon>Sulfobacillus</taxon>
    </lineage>
</organism>
<dbReference type="InterPro" id="IPR037925">
    <property type="entry name" value="FlgE/F/G-like"/>
</dbReference>
<evidence type="ECO:0000259" key="3">
    <source>
        <dbReference type="Pfam" id="PF06429"/>
    </source>
</evidence>
<dbReference type="Proteomes" id="UP000325292">
    <property type="component" value="Chromosome"/>
</dbReference>
<dbReference type="InterPro" id="IPR010930">
    <property type="entry name" value="Flg_bb/hook_C_dom"/>
</dbReference>